<evidence type="ECO:0000313" key="7">
    <source>
        <dbReference type="EMBL" id="HIZ38270.1"/>
    </source>
</evidence>
<keyword evidence="4 7" id="KW-0548">Nucleotidyltransferase</keyword>
<dbReference type="EMBL" id="DXBY01000354">
    <property type="protein sequence ID" value="HIZ38270.1"/>
    <property type="molecule type" value="Genomic_DNA"/>
</dbReference>
<evidence type="ECO:0000256" key="4">
    <source>
        <dbReference type="ARBA" id="ARBA00022695"/>
    </source>
</evidence>
<evidence type="ECO:0000256" key="2">
    <source>
        <dbReference type="ARBA" id="ARBA00012415"/>
    </source>
</evidence>
<name>A0A9D2J5Y9_9MICO</name>
<sequence>MTTVTKTVIPVAGLATRFQPATKAIPKAMLPVVDTPSIEYVVAEAAAAGISDALLITGRGQSSIADHFDSAPELEHALADKGDEQRLAKVRATNELARIHVVRQGEALGLGHAVLTAADHVGEEAFAVQLGDDLIDPRDEILPAMIATQAELGGSVIALMEVAPEQISLYGSAAVEPVQTRAAETEVVRVSHMVEKPAPQDAPSNLAMIGRYVLGPGIFDVLRTTAPGRGNEIQLTDALATLAASGSHPVHGVVFRGRRYDTGNPLDYLKTVVSLGADHPDLGEDFLAWLRDYLAGR</sequence>
<reference evidence="7" key="2">
    <citation type="submission" date="2021-04" db="EMBL/GenBank/DDBJ databases">
        <authorList>
            <person name="Gilroy R."/>
        </authorList>
    </citation>
    <scope>NUCLEOTIDE SEQUENCE</scope>
    <source>
        <strain evidence="7">ChiGjej4B4-7305</strain>
    </source>
</reference>
<evidence type="ECO:0000313" key="8">
    <source>
        <dbReference type="Proteomes" id="UP000824037"/>
    </source>
</evidence>
<dbReference type="InterPro" id="IPR005835">
    <property type="entry name" value="NTP_transferase_dom"/>
</dbReference>
<dbReference type="EC" id="2.7.7.9" evidence="2"/>
<evidence type="ECO:0000256" key="1">
    <source>
        <dbReference type="ARBA" id="ARBA00006890"/>
    </source>
</evidence>
<dbReference type="InterPro" id="IPR005771">
    <property type="entry name" value="GalU_uridylyltTrfase_bac/arc"/>
</dbReference>
<evidence type="ECO:0000256" key="3">
    <source>
        <dbReference type="ARBA" id="ARBA00022679"/>
    </source>
</evidence>
<accession>A0A9D2J5Y9</accession>
<keyword evidence="3" id="KW-0808">Transferase</keyword>
<comment type="catalytic activity">
    <reaction evidence="5">
        <text>alpha-D-glucose 1-phosphate + UTP + H(+) = UDP-alpha-D-glucose + diphosphate</text>
        <dbReference type="Rhea" id="RHEA:19889"/>
        <dbReference type="ChEBI" id="CHEBI:15378"/>
        <dbReference type="ChEBI" id="CHEBI:33019"/>
        <dbReference type="ChEBI" id="CHEBI:46398"/>
        <dbReference type="ChEBI" id="CHEBI:58601"/>
        <dbReference type="ChEBI" id="CHEBI:58885"/>
        <dbReference type="EC" id="2.7.7.9"/>
    </reaction>
</comment>
<dbReference type="PANTHER" id="PTHR43197">
    <property type="entry name" value="UTP--GLUCOSE-1-PHOSPHATE URIDYLYLTRANSFERASE"/>
    <property type="match status" value="1"/>
</dbReference>
<comment type="caution">
    <text evidence="7">The sequence shown here is derived from an EMBL/GenBank/DDBJ whole genome shotgun (WGS) entry which is preliminary data.</text>
</comment>
<reference evidence="7" key="1">
    <citation type="journal article" date="2021" name="PeerJ">
        <title>Extensive microbial diversity within the chicken gut microbiome revealed by metagenomics and culture.</title>
        <authorList>
            <person name="Gilroy R."/>
            <person name="Ravi A."/>
            <person name="Getino M."/>
            <person name="Pursley I."/>
            <person name="Horton D.L."/>
            <person name="Alikhan N.F."/>
            <person name="Baker D."/>
            <person name="Gharbi K."/>
            <person name="Hall N."/>
            <person name="Watson M."/>
            <person name="Adriaenssens E.M."/>
            <person name="Foster-Nyarko E."/>
            <person name="Jarju S."/>
            <person name="Secka A."/>
            <person name="Antonio M."/>
            <person name="Oren A."/>
            <person name="Chaudhuri R.R."/>
            <person name="La Ragione R."/>
            <person name="Hildebrand F."/>
            <person name="Pallen M.J."/>
        </authorList>
    </citation>
    <scope>NUCLEOTIDE SEQUENCE</scope>
    <source>
        <strain evidence="7">ChiGjej4B4-7305</strain>
    </source>
</reference>
<dbReference type="PANTHER" id="PTHR43197:SF1">
    <property type="entry name" value="UTP--GLUCOSE-1-PHOSPHATE URIDYLYLTRANSFERASE"/>
    <property type="match status" value="1"/>
</dbReference>
<dbReference type="Gene3D" id="3.90.550.10">
    <property type="entry name" value="Spore Coat Polysaccharide Biosynthesis Protein SpsA, Chain A"/>
    <property type="match status" value="1"/>
</dbReference>
<gene>
    <name evidence="7" type="ORF">H9815_21035</name>
</gene>
<protein>
    <recommendedName>
        <fullName evidence="2">UTP--glucose-1-phosphate uridylyltransferase</fullName>
        <ecNumber evidence="2">2.7.7.9</ecNumber>
    </recommendedName>
</protein>
<dbReference type="SUPFAM" id="SSF53448">
    <property type="entry name" value="Nucleotide-diphospho-sugar transferases"/>
    <property type="match status" value="1"/>
</dbReference>
<proteinExistence type="inferred from homology"/>
<evidence type="ECO:0000256" key="5">
    <source>
        <dbReference type="ARBA" id="ARBA00048128"/>
    </source>
</evidence>
<evidence type="ECO:0000259" key="6">
    <source>
        <dbReference type="Pfam" id="PF00483"/>
    </source>
</evidence>
<dbReference type="AlphaFoldDB" id="A0A9D2J5Y9"/>
<dbReference type="Pfam" id="PF00483">
    <property type="entry name" value="NTP_transferase"/>
    <property type="match status" value="1"/>
</dbReference>
<dbReference type="CDD" id="cd02541">
    <property type="entry name" value="UGPase_prokaryotic"/>
    <property type="match status" value="1"/>
</dbReference>
<dbReference type="InterPro" id="IPR029044">
    <property type="entry name" value="Nucleotide-diphossugar_trans"/>
</dbReference>
<dbReference type="Proteomes" id="UP000824037">
    <property type="component" value="Unassembled WGS sequence"/>
</dbReference>
<dbReference type="GO" id="GO:0006011">
    <property type="term" value="P:UDP-alpha-D-glucose metabolic process"/>
    <property type="evidence" value="ECO:0007669"/>
    <property type="project" value="InterPro"/>
</dbReference>
<feature type="domain" description="Nucleotidyl transferase" evidence="6">
    <location>
        <begin position="6"/>
        <end position="271"/>
    </location>
</feature>
<comment type="similarity">
    <text evidence="1">Belongs to the UDPGP type 2 family.</text>
</comment>
<dbReference type="GO" id="GO:0003983">
    <property type="term" value="F:UTP:glucose-1-phosphate uridylyltransferase activity"/>
    <property type="evidence" value="ECO:0007669"/>
    <property type="project" value="UniProtKB-EC"/>
</dbReference>
<organism evidence="7 8">
    <name type="scientific">Candidatus Ruania gallistercoris</name>
    <dbReference type="NCBI Taxonomy" id="2838746"/>
    <lineage>
        <taxon>Bacteria</taxon>
        <taxon>Bacillati</taxon>
        <taxon>Actinomycetota</taxon>
        <taxon>Actinomycetes</taxon>
        <taxon>Micrococcales</taxon>
        <taxon>Ruaniaceae</taxon>
        <taxon>Ruania</taxon>
    </lineage>
</organism>